<feature type="domain" description="HTH arsR-type" evidence="1">
    <location>
        <begin position="6"/>
        <end position="100"/>
    </location>
</feature>
<dbReference type="EMBL" id="QZVT01000016">
    <property type="protein sequence ID" value="RJT75399.1"/>
    <property type="molecule type" value="Genomic_DNA"/>
</dbReference>
<protein>
    <submittedName>
        <fullName evidence="2">Transcriptional regulator</fullName>
    </submittedName>
</protein>
<dbReference type="GO" id="GO:0003700">
    <property type="term" value="F:DNA-binding transcription factor activity"/>
    <property type="evidence" value="ECO:0007669"/>
    <property type="project" value="InterPro"/>
</dbReference>
<evidence type="ECO:0000313" key="3">
    <source>
        <dbReference type="Proteomes" id="UP000272560"/>
    </source>
</evidence>
<evidence type="ECO:0000313" key="2">
    <source>
        <dbReference type="EMBL" id="RJT75399.1"/>
    </source>
</evidence>
<dbReference type="InterPro" id="IPR001845">
    <property type="entry name" value="HTH_ArsR_DNA-bd_dom"/>
</dbReference>
<sequence length="115" mass="12801">MRTLEHPHREDIQLDNVLGAAADPIRRRIIGQLARDHRAQACSAFELPVTKSTSTHHFRVLREAGVIEQRYQGTSIVSVLRTEDLNARFPGLIDALINAELLNEKPLVSTPAATL</sequence>
<comment type="caution">
    <text evidence="2">The sequence shown here is derived from an EMBL/GenBank/DDBJ whole genome shotgun (WGS) entry which is preliminary data.</text>
</comment>
<dbReference type="InterPro" id="IPR011991">
    <property type="entry name" value="ArsR-like_HTH"/>
</dbReference>
<name>A0A3A5M6A7_9MICC</name>
<gene>
    <name evidence="2" type="ORF">D6T63_17780</name>
</gene>
<dbReference type="PROSITE" id="PS50987">
    <property type="entry name" value="HTH_ARSR_2"/>
    <property type="match status" value="1"/>
</dbReference>
<dbReference type="InterPro" id="IPR036388">
    <property type="entry name" value="WH-like_DNA-bd_sf"/>
</dbReference>
<organism evidence="2 3">
    <name type="scientific">Arthrobacter cheniae</name>
    <dbReference type="NCBI Taxonomy" id="1258888"/>
    <lineage>
        <taxon>Bacteria</taxon>
        <taxon>Bacillati</taxon>
        <taxon>Actinomycetota</taxon>
        <taxon>Actinomycetes</taxon>
        <taxon>Micrococcales</taxon>
        <taxon>Micrococcaceae</taxon>
        <taxon>Arthrobacter</taxon>
    </lineage>
</organism>
<dbReference type="Proteomes" id="UP000272560">
    <property type="component" value="Unassembled WGS sequence"/>
</dbReference>
<accession>A0A3A5M6A7</accession>
<dbReference type="Pfam" id="PF12840">
    <property type="entry name" value="HTH_20"/>
    <property type="match status" value="1"/>
</dbReference>
<dbReference type="OrthoDB" id="4471357at2"/>
<dbReference type="SUPFAM" id="SSF46785">
    <property type="entry name" value="Winged helix' DNA-binding domain"/>
    <property type="match status" value="1"/>
</dbReference>
<evidence type="ECO:0000259" key="1">
    <source>
        <dbReference type="PROSITE" id="PS50987"/>
    </source>
</evidence>
<reference evidence="2 3" key="1">
    <citation type="submission" date="2018-09" db="EMBL/GenBank/DDBJ databases">
        <title>Novel species of Arthrobacter.</title>
        <authorList>
            <person name="Liu Q."/>
            <person name="Xin Y.-H."/>
        </authorList>
    </citation>
    <scope>NUCLEOTIDE SEQUENCE [LARGE SCALE GENOMIC DNA]</scope>
    <source>
        <strain evidence="2 3">Hz2</strain>
    </source>
</reference>
<dbReference type="PRINTS" id="PR00778">
    <property type="entry name" value="HTHARSR"/>
</dbReference>
<keyword evidence="3" id="KW-1185">Reference proteome</keyword>
<dbReference type="RefSeq" id="WP_120150579.1">
    <property type="nucleotide sequence ID" value="NZ_QZVT01000016.1"/>
</dbReference>
<dbReference type="AlphaFoldDB" id="A0A3A5M6A7"/>
<dbReference type="Gene3D" id="1.10.10.10">
    <property type="entry name" value="Winged helix-like DNA-binding domain superfamily/Winged helix DNA-binding domain"/>
    <property type="match status" value="1"/>
</dbReference>
<proteinExistence type="predicted"/>
<dbReference type="SMART" id="SM00418">
    <property type="entry name" value="HTH_ARSR"/>
    <property type="match status" value="1"/>
</dbReference>
<dbReference type="CDD" id="cd00090">
    <property type="entry name" value="HTH_ARSR"/>
    <property type="match status" value="1"/>
</dbReference>
<dbReference type="InterPro" id="IPR036390">
    <property type="entry name" value="WH_DNA-bd_sf"/>
</dbReference>